<keyword evidence="1" id="KW-1185">Reference proteome</keyword>
<evidence type="ECO:0000313" key="1">
    <source>
        <dbReference type="Proteomes" id="UP000887569"/>
    </source>
</evidence>
<proteinExistence type="predicted"/>
<sequence>MSAQAESETHRDILITILNILNDIPVHSNNLHFSTSALRLLLTFDFLIVNEDRRRTHLGVSLISKKPVNDICCDDSVAYCVDCNIHKRQQIFGKNWRLIC</sequence>
<name>A0A914ZYL8_PARUN</name>
<reference evidence="2" key="1">
    <citation type="submission" date="2022-11" db="UniProtKB">
        <authorList>
            <consortium name="WormBaseParasite"/>
        </authorList>
    </citation>
    <scope>IDENTIFICATION</scope>
</reference>
<protein>
    <submittedName>
        <fullName evidence="2">Uncharacterized protein</fullName>
    </submittedName>
</protein>
<dbReference type="WBParaSite" id="PgE045_g003_t01">
    <property type="protein sequence ID" value="PgE045_g003_t01"/>
    <property type="gene ID" value="PgE045_g003"/>
</dbReference>
<evidence type="ECO:0000313" key="2">
    <source>
        <dbReference type="WBParaSite" id="PgE045_g003_t01"/>
    </source>
</evidence>
<accession>A0A914ZYL8</accession>
<organism evidence="1 2">
    <name type="scientific">Parascaris univalens</name>
    <name type="common">Nematode worm</name>
    <dbReference type="NCBI Taxonomy" id="6257"/>
    <lineage>
        <taxon>Eukaryota</taxon>
        <taxon>Metazoa</taxon>
        <taxon>Ecdysozoa</taxon>
        <taxon>Nematoda</taxon>
        <taxon>Chromadorea</taxon>
        <taxon>Rhabditida</taxon>
        <taxon>Spirurina</taxon>
        <taxon>Ascaridomorpha</taxon>
        <taxon>Ascaridoidea</taxon>
        <taxon>Ascarididae</taxon>
        <taxon>Parascaris</taxon>
    </lineage>
</organism>
<dbReference type="AlphaFoldDB" id="A0A914ZYL8"/>
<dbReference type="Proteomes" id="UP000887569">
    <property type="component" value="Unplaced"/>
</dbReference>